<keyword evidence="5" id="KW-1185">Reference proteome</keyword>
<feature type="region of interest" description="Disordered" evidence="2">
    <location>
        <begin position="372"/>
        <end position="391"/>
    </location>
</feature>
<feature type="compositionally biased region" description="Polar residues" evidence="2">
    <location>
        <begin position="902"/>
        <end position="911"/>
    </location>
</feature>
<dbReference type="Proteomes" id="UP000005203">
    <property type="component" value="Linkage group LG5"/>
</dbReference>
<evidence type="ECO:0000313" key="4">
    <source>
        <dbReference type="EnsemblMetazoa" id="XP_026296676"/>
    </source>
</evidence>
<feature type="coiled-coil region" evidence="1">
    <location>
        <begin position="584"/>
        <end position="630"/>
    </location>
</feature>
<dbReference type="KEGG" id="ame:102654994"/>
<dbReference type="Gene3D" id="1.20.890.10">
    <property type="entry name" value="cAMP-dependent protein kinase regulatory subunit, dimerization-anchoring domain"/>
    <property type="match status" value="1"/>
</dbReference>
<feature type="compositionally biased region" description="Basic and acidic residues" evidence="2">
    <location>
        <begin position="372"/>
        <end position="389"/>
    </location>
</feature>
<evidence type="ECO:0000256" key="1">
    <source>
        <dbReference type="SAM" id="Coils"/>
    </source>
</evidence>
<dbReference type="OrthoDB" id="6161835at2759"/>
<name>A0A7M7MGW9_APIME</name>
<feature type="domain" description="RIIa" evidence="3">
    <location>
        <begin position="14"/>
        <end position="51"/>
    </location>
</feature>
<gene>
    <name evidence="6" type="primary">LOC102654994</name>
</gene>
<accession>A0A7M7MGW9</accession>
<keyword evidence="1" id="KW-0175">Coiled coil</keyword>
<protein>
    <submittedName>
        <fullName evidence="6">Uncharacterized protein LOC102654994</fullName>
    </submittedName>
</protein>
<reference evidence="6" key="2">
    <citation type="submission" date="2025-04" db="UniProtKB">
        <authorList>
            <consortium name="RefSeq"/>
        </authorList>
    </citation>
    <scope>IDENTIFICATION</scope>
    <source>
        <strain evidence="6">DH4</strain>
        <tissue evidence="6">Whole body</tissue>
    </source>
</reference>
<feature type="region of interest" description="Disordered" evidence="2">
    <location>
        <begin position="902"/>
        <end position="937"/>
    </location>
</feature>
<feature type="compositionally biased region" description="Basic and acidic residues" evidence="2">
    <location>
        <begin position="912"/>
        <end position="932"/>
    </location>
</feature>
<organism evidence="4">
    <name type="scientific">Apis mellifera</name>
    <name type="common">Honeybee</name>
    <dbReference type="NCBI Taxonomy" id="7460"/>
    <lineage>
        <taxon>Eukaryota</taxon>
        <taxon>Metazoa</taxon>
        <taxon>Ecdysozoa</taxon>
        <taxon>Arthropoda</taxon>
        <taxon>Hexapoda</taxon>
        <taxon>Insecta</taxon>
        <taxon>Pterygota</taxon>
        <taxon>Neoptera</taxon>
        <taxon>Endopterygota</taxon>
        <taxon>Hymenoptera</taxon>
        <taxon>Apocrita</taxon>
        <taxon>Aculeata</taxon>
        <taxon>Apoidea</taxon>
        <taxon>Anthophila</taxon>
        <taxon>Apidae</taxon>
        <taxon>Apis</taxon>
    </lineage>
</organism>
<dbReference type="InterPro" id="IPR003117">
    <property type="entry name" value="cAMP_dep_PK_reg_su_I/II_a/b"/>
</dbReference>
<feature type="compositionally biased region" description="Basic and acidic residues" evidence="2">
    <location>
        <begin position="1158"/>
        <end position="1173"/>
    </location>
</feature>
<evidence type="ECO:0000313" key="6">
    <source>
        <dbReference type="RefSeq" id="XP_026296676.1"/>
    </source>
</evidence>
<dbReference type="CDD" id="cd12100">
    <property type="entry name" value="DD_CABYR_SP17"/>
    <property type="match status" value="1"/>
</dbReference>
<dbReference type="Pfam" id="PF02197">
    <property type="entry name" value="RIIa"/>
    <property type="match status" value="1"/>
</dbReference>
<reference evidence="4" key="1">
    <citation type="submission" date="2021-01" db="UniProtKB">
        <authorList>
            <consortium name="EnsemblMetazoa"/>
        </authorList>
    </citation>
    <scope>IDENTIFICATION</scope>
    <source>
        <strain evidence="4">DH4</strain>
    </source>
</reference>
<feature type="region of interest" description="Disordered" evidence="2">
    <location>
        <begin position="1158"/>
        <end position="1179"/>
    </location>
</feature>
<proteinExistence type="predicted"/>
<evidence type="ECO:0000259" key="3">
    <source>
        <dbReference type="SMART" id="SM00394"/>
    </source>
</evidence>
<dbReference type="InterPro" id="IPR047579">
    <property type="entry name" value="DD_CABYR_SP17"/>
</dbReference>
<dbReference type="SMART" id="SM00394">
    <property type="entry name" value="RIIa"/>
    <property type="match status" value="1"/>
</dbReference>
<evidence type="ECO:0000313" key="5">
    <source>
        <dbReference type="Proteomes" id="UP000005203"/>
    </source>
</evidence>
<feature type="region of interest" description="Disordered" evidence="2">
    <location>
        <begin position="960"/>
        <end position="988"/>
    </location>
</feature>
<accession>A0A8B8GY52</accession>
<sequence>MSRMECIIAPRVPRGLAHAVEGLSREILRQKPRNIYAFAAQHFAKLVELRDKEHCRTDEIVSKILDCKSVNRECDNILDWSGFNKNVVDGNNDVGDVRNWNDRFFVCKYDNWMEKEMTSTIKERRETNMIPKKKKREIGTGIGWSINQTVKVLKKHEYATCRVEESENLCDIRSKRREIEKISPDHIDHGSHQLSKKIICGQCFRSMSADNISLRRNIKDEEVKEKRKKLRNFALDKYGISKIGEKCEKCERNACNLIRQKSADQIERTCIHFKCGNGDGNFFVGRRRSRSLVNNEGGKESNGNVEEYRRAQRWQHGIEGGIFRNLKEQWRSIMIEDEETEMRKLGEKLNDTEKEGVAKLSLRLGKKHEKEELKNNEMEEDTFNDKSRNNEISNDVTSIDRIDISVMLPSVITRPPSSGKSSTGRNIANYEFDERNNTNNFTLPPISSDGSKPMKKENDLTLPFLSNETDIRLNEETMRCRGREESNSNRNRKDIEVIANIDYESKAFEKEHESENSKSDDNDSWKYHWHKCEENGVTGQKMEQNTDEIQVLGELEILESSNLQMETEIEETFKDSLNVTPDSLEYLKKEENEIKEEEEEEEEKQEQYRSNELERKLMEIETVEKSIENTLASSQTISTFNKNLEESCLIKCNIERNLESQVLESKTDNENDTMIIENETRRQVPCEGEEWTNLDKSERVDGESEEYNIEIESMEKSEKNCSDDGEIFIRGDNNNEIVSNVRGTCDHSSRREIDLSCYVLTEGSPCEIPESVTTVIIPDKIEFEMDETNGENITNDNDVPCWNKREKEYRDPFGEYVEHSETIDNDHSSSVHAHFLQDIKNTVYRTSSLYQEDLLGNIKEEEENEKEKFCNVTERSVDYTSDSSQAKPSSCNERYKVDTTNDTFHVSTSDATLREKEKKEEGETWRSDRSNEGDEFSSSFEQIGLKLPEFSLNCSRDIETSTSSIQGNDSRNFDDDDRSEKGNDDDVTLYEDENTSIDCKDKQPIEEISLEKNECFREELFIEQPLKDDTIEDKRNEIETSKFEDDKSIEMPAVYDKYGNDSRFVEEEIARELIQNFILDASIIWENVESRDMTVFPLKDPISSTCKSGLNDFAIEFHPSVQESTLETTTIDHLSYREEIDNDIRSCDEQIINEKKKNEVEGRENEQETREEKEEKEEDEIKMIFSENQRKRDEKIANFRHTGEFHDSLPLPIVEISKNILFTENVCALKSMDRRTNDILTFPSNERYATVSSDVTFDSSRITVPRGIDILKNFTLFVNKSNWTESPSQNASFSIFGIDHAFDQAFTAEKILVPRVEETNMNLNIDDIREPLAIDNTPRPVIIEEIANIDEEKEEIFFEEQMYDSECKNNIEKEKESLSSIHETD</sequence>
<dbReference type="GeneID" id="102654994"/>
<dbReference type="SUPFAM" id="SSF47391">
    <property type="entry name" value="Dimerization-anchoring domain of cAMP-dependent PK regulatory subunit"/>
    <property type="match status" value="1"/>
</dbReference>
<dbReference type="RefSeq" id="XP_026296676.1">
    <property type="nucleotide sequence ID" value="XM_026440891.1"/>
</dbReference>
<dbReference type="EnsemblMetazoa" id="XM_026440891">
    <property type="protein sequence ID" value="XP_026296676"/>
    <property type="gene ID" value="LOC102654994"/>
</dbReference>
<evidence type="ECO:0000256" key="2">
    <source>
        <dbReference type="SAM" id="MobiDB-lite"/>
    </source>
</evidence>